<dbReference type="Pfam" id="PF13332">
    <property type="entry name" value="Fil_haemagg_2"/>
    <property type="match status" value="1"/>
</dbReference>
<dbReference type="EMBL" id="JANGSQ010000088">
    <property type="protein sequence ID" value="MCW4589769.1"/>
    <property type="molecule type" value="Genomic_DNA"/>
</dbReference>
<dbReference type="RefSeq" id="WP_171791350.1">
    <property type="nucleotide sequence ID" value="NZ_JABJWD010000087.1"/>
</dbReference>
<sequence length="123" mass="12790">MWGSRLAPPACHSFASQDIEQHDYSHRAAETENFGASISTGGNLTAAALGGDLTLAGATVAAGKSATLLATGNVNLNAVTDNQSSYSDSRPVRSCRHVSKFHRAPGKGRSRCRDRVSGATCLS</sequence>
<comment type="caution">
    <text evidence="1">The sequence shown here is derived from an EMBL/GenBank/DDBJ whole genome shotgun (WGS) entry which is preliminary data.</text>
</comment>
<keyword evidence="2" id="KW-1185">Reference proteome</keyword>
<accession>A0ABT3K2X6</accession>
<organism evidence="1 2">
    <name type="scientific">Gluconacetobacter entanii</name>
    <dbReference type="NCBI Taxonomy" id="108528"/>
    <lineage>
        <taxon>Bacteria</taxon>
        <taxon>Pseudomonadati</taxon>
        <taxon>Pseudomonadota</taxon>
        <taxon>Alphaproteobacteria</taxon>
        <taxon>Acetobacterales</taxon>
        <taxon>Acetobacteraceae</taxon>
        <taxon>Gluconacetobacter</taxon>
    </lineage>
</organism>
<name>A0ABT3K2X6_9PROT</name>
<evidence type="ECO:0000313" key="2">
    <source>
        <dbReference type="Proteomes" id="UP001526337"/>
    </source>
</evidence>
<gene>
    <name evidence="1" type="ORF">NO263_04145</name>
</gene>
<dbReference type="InterPro" id="IPR025157">
    <property type="entry name" value="Hemagglutinin_rpt"/>
</dbReference>
<reference evidence="1 2" key="1">
    <citation type="submission" date="2022-07" db="EMBL/GenBank/DDBJ databases">
        <title>Genome stability of Gluconacetobacter entanii AV429.</title>
        <authorList>
            <person name="Trcek J."/>
            <person name="Cepec E."/>
        </authorList>
    </citation>
    <scope>NUCLEOTIDE SEQUENCE [LARGE SCALE GENOMIC DNA]</scope>
    <source>
        <strain evidence="1 2">AV429_2022</strain>
    </source>
</reference>
<protein>
    <submittedName>
        <fullName evidence="1">Hemagglutinin repeat-containing protein</fullName>
    </submittedName>
</protein>
<evidence type="ECO:0000313" key="1">
    <source>
        <dbReference type="EMBL" id="MCW4589769.1"/>
    </source>
</evidence>
<proteinExistence type="predicted"/>
<dbReference type="Proteomes" id="UP001526337">
    <property type="component" value="Unassembled WGS sequence"/>
</dbReference>